<name>A0AAE0NYM9_9PEZI</name>
<evidence type="ECO:0000256" key="5">
    <source>
        <dbReference type="SAM" id="MobiDB-lite"/>
    </source>
</evidence>
<dbReference type="AlphaFoldDB" id="A0AAE0NYM9"/>
<feature type="compositionally biased region" description="Low complexity" evidence="5">
    <location>
        <begin position="281"/>
        <end position="295"/>
    </location>
</feature>
<evidence type="ECO:0000256" key="4">
    <source>
        <dbReference type="ARBA" id="ARBA00023136"/>
    </source>
</evidence>
<dbReference type="Proteomes" id="UP001285441">
    <property type="component" value="Unassembled WGS sequence"/>
</dbReference>
<feature type="region of interest" description="Disordered" evidence="5">
    <location>
        <begin position="1"/>
        <end position="20"/>
    </location>
</feature>
<evidence type="ECO:0000313" key="8">
    <source>
        <dbReference type="EMBL" id="KAK3390118.1"/>
    </source>
</evidence>
<dbReference type="GO" id="GO:0016020">
    <property type="term" value="C:membrane"/>
    <property type="evidence" value="ECO:0007669"/>
    <property type="project" value="UniProtKB-SubCell"/>
</dbReference>
<evidence type="ECO:0000256" key="3">
    <source>
        <dbReference type="ARBA" id="ARBA00022989"/>
    </source>
</evidence>
<keyword evidence="2 6" id="KW-0812">Transmembrane</keyword>
<feature type="region of interest" description="Disordered" evidence="5">
    <location>
        <begin position="268"/>
        <end position="347"/>
    </location>
</feature>
<feature type="transmembrane region" description="Helical" evidence="6">
    <location>
        <begin position="85"/>
        <end position="103"/>
    </location>
</feature>
<feature type="transmembrane region" description="Helical" evidence="6">
    <location>
        <begin position="180"/>
        <end position="203"/>
    </location>
</feature>
<accession>A0AAE0NYM9</accession>
<dbReference type="PANTHER" id="PTHR37451">
    <property type="entry name" value="MARVEL DOMAIN"/>
    <property type="match status" value="1"/>
</dbReference>
<feature type="compositionally biased region" description="Low complexity" evidence="5">
    <location>
        <begin position="1"/>
        <end position="16"/>
    </location>
</feature>
<feature type="transmembrane region" description="Helical" evidence="6">
    <location>
        <begin position="60"/>
        <end position="79"/>
    </location>
</feature>
<keyword evidence="4 6" id="KW-0472">Membrane</keyword>
<sequence>MVGSTSPVSILSPSSPQIRQPTTNTIKKMTATHGVPNVGMGADGPFIAHTPIWVLVARGFQVLFTFVVVILAGLLVKGVALDQNVFALVCALFSWIVIAYALITEKVRRARRAYNIWAVIILDAVMALFWLASMGANAALRATYTVKVNCQSDGSGGKTCTDAKRRDLEKRRVVVTDQGLAGMSGIAALSALLTILFIAIIVFEARAFHKFNRSNRTTSADNGTVELKAQEVPMLSVFPGGAAPVQPQYTDQQAYQPQTQQYQAYPQQTTDMPPYQPPTQPQYAGYPQQAPNQQAYPPPMQQQPAYHPQQQSYGPPQPVGGIQEEQKDHSKTKNRLIETARFAVTGW</sequence>
<feature type="domain" description="MARVEL" evidence="7">
    <location>
        <begin position="55"/>
        <end position="160"/>
    </location>
</feature>
<evidence type="ECO:0000313" key="9">
    <source>
        <dbReference type="Proteomes" id="UP001285441"/>
    </source>
</evidence>
<organism evidence="8 9">
    <name type="scientific">Podospora didyma</name>
    <dbReference type="NCBI Taxonomy" id="330526"/>
    <lineage>
        <taxon>Eukaryota</taxon>
        <taxon>Fungi</taxon>
        <taxon>Dikarya</taxon>
        <taxon>Ascomycota</taxon>
        <taxon>Pezizomycotina</taxon>
        <taxon>Sordariomycetes</taxon>
        <taxon>Sordariomycetidae</taxon>
        <taxon>Sordariales</taxon>
        <taxon>Podosporaceae</taxon>
        <taxon>Podospora</taxon>
    </lineage>
</organism>
<reference evidence="8" key="1">
    <citation type="journal article" date="2023" name="Mol. Phylogenet. Evol.">
        <title>Genome-scale phylogeny and comparative genomics of the fungal order Sordariales.</title>
        <authorList>
            <person name="Hensen N."/>
            <person name="Bonometti L."/>
            <person name="Westerberg I."/>
            <person name="Brannstrom I.O."/>
            <person name="Guillou S."/>
            <person name="Cros-Aarteil S."/>
            <person name="Calhoun S."/>
            <person name="Haridas S."/>
            <person name="Kuo A."/>
            <person name="Mondo S."/>
            <person name="Pangilinan J."/>
            <person name="Riley R."/>
            <person name="LaButti K."/>
            <person name="Andreopoulos B."/>
            <person name="Lipzen A."/>
            <person name="Chen C."/>
            <person name="Yan M."/>
            <person name="Daum C."/>
            <person name="Ng V."/>
            <person name="Clum A."/>
            <person name="Steindorff A."/>
            <person name="Ohm R.A."/>
            <person name="Martin F."/>
            <person name="Silar P."/>
            <person name="Natvig D.O."/>
            <person name="Lalanne C."/>
            <person name="Gautier V."/>
            <person name="Ament-Velasquez S.L."/>
            <person name="Kruys A."/>
            <person name="Hutchinson M.I."/>
            <person name="Powell A.J."/>
            <person name="Barry K."/>
            <person name="Miller A.N."/>
            <person name="Grigoriev I.V."/>
            <person name="Debuchy R."/>
            <person name="Gladieux P."/>
            <person name="Hiltunen Thoren M."/>
            <person name="Johannesson H."/>
        </authorList>
    </citation>
    <scope>NUCLEOTIDE SEQUENCE</scope>
    <source>
        <strain evidence="8">CBS 232.78</strain>
    </source>
</reference>
<keyword evidence="3 6" id="KW-1133">Transmembrane helix</keyword>
<gene>
    <name evidence="8" type="ORF">B0H63DRAFT_499825</name>
</gene>
<keyword evidence="9" id="KW-1185">Reference proteome</keyword>
<comment type="caution">
    <text evidence="8">The sequence shown here is derived from an EMBL/GenBank/DDBJ whole genome shotgun (WGS) entry which is preliminary data.</text>
</comment>
<protein>
    <recommendedName>
        <fullName evidence="7">MARVEL domain-containing protein</fullName>
    </recommendedName>
</protein>
<evidence type="ECO:0000256" key="1">
    <source>
        <dbReference type="ARBA" id="ARBA00004141"/>
    </source>
</evidence>
<dbReference type="Pfam" id="PF01284">
    <property type="entry name" value="MARVEL"/>
    <property type="match status" value="1"/>
</dbReference>
<evidence type="ECO:0000259" key="7">
    <source>
        <dbReference type="Pfam" id="PF01284"/>
    </source>
</evidence>
<dbReference type="PANTHER" id="PTHR37451:SF4">
    <property type="entry name" value="MARVEL DOMAIN-CONTAINING PROTEIN"/>
    <property type="match status" value="1"/>
</dbReference>
<feature type="compositionally biased region" description="Low complexity" evidence="5">
    <location>
        <begin position="302"/>
        <end position="311"/>
    </location>
</feature>
<proteinExistence type="predicted"/>
<evidence type="ECO:0000256" key="2">
    <source>
        <dbReference type="ARBA" id="ARBA00022692"/>
    </source>
</evidence>
<dbReference type="EMBL" id="JAULSW010000002">
    <property type="protein sequence ID" value="KAK3390118.1"/>
    <property type="molecule type" value="Genomic_DNA"/>
</dbReference>
<reference evidence="8" key="2">
    <citation type="submission" date="2023-06" db="EMBL/GenBank/DDBJ databases">
        <authorList>
            <consortium name="Lawrence Berkeley National Laboratory"/>
            <person name="Haridas S."/>
            <person name="Hensen N."/>
            <person name="Bonometti L."/>
            <person name="Westerberg I."/>
            <person name="Brannstrom I.O."/>
            <person name="Guillou S."/>
            <person name="Cros-Aarteil S."/>
            <person name="Calhoun S."/>
            <person name="Kuo A."/>
            <person name="Mondo S."/>
            <person name="Pangilinan J."/>
            <person name="Riley R."/>
            <person name="LaButti K."/>
            <person name="Andreopoulos B."/>
            <person name="Lipzen A."/>
            <person name="Chen C."/>
            <person name="Yanf M."/>
            <person name="Daum C."/>
            <person name="Ng V."/>
            <person name="Clum A."/>
            <person name="Steindorff A."/>
            <person name="Ohm R."/>
            <person name="Martin F."/>
            <person name="Silar P."/>
            <person name="Natvig D."/>
            <person name="Lalanne C."/>
            <person name="Gautier V."/>
            <person name="Ament-velasquez S.L."/>
            <person name="Kruys A."/>
            <person name="Hutchinson M.I."/>
            <person name="Powell A.J."/>
            <person name="Barry K."/>
            <person name="Miller A.N."/>
            <person name="Grigoriev I.V."/>
            <person name="Debuchy R."/>
            <person name="Gladieux P."/>
            <person name="Thoren M.H."/>
            <person name="Johannesson H."/>
        </authorList>
    </citation>
    <scope>NUCLEOTIDE SEQUENCE</scope>
    <source>
        <strain evidence="8">CBS 232.78</strain>
    </source>
</reference>
<comment type="subcellular location">
    <subcellularLocation>
        <location evidence="1">Membrane</location>
        <topology evidence="1">Multi-pass membrane protein</topology>
    </subcellularLocation>
</comment>
<feature type="transmembrane region" description="Helical" evidence="6">
    <location>
        <begin position="115"/>
        <end position="132"/>
    </location>
</feature>
<evidence type="ECO:0000256" key="6">
    <source>
        <dbReference type="SAM" id="Phobius"/>
    </source>
</evidence>
<dbReference type="InterPro" id="IPR008253">
    <property type="entry name" value="Marvel"/>
</dbReference>
<feature type="compositionally biased region" description="Basic and acidic residues" evidence="5">
    <location>
        <begin position="324"/>
        <end position="338"/>
    </location>
</feature>